<name>A0A0E3VS64_9BRAD</name>
<evidence type="ECO:0000313" key="1">
    <source>
        <dbReference type="EMBL" id="BAR53365.1"/>
    </source>
</evidence>
<reference evidence="1 2" key="1">
    <citation type="submission" date="2014-11" db="EMBL/GenBank/DDBJ databases">
        <title>Symbiosis island explosion on the genome of extra-slow-growing strains of soybean bradyrhizobia with massive insertion sequences.</title>
        <authorList>
            <person name="Iida T."/>
            <person name="Minamisawa K."/>
        </authorList>
    </citation>
    <scope>NUCLEOTIDE SEQUENCE [LARGE SCALE GENOMIC DNA]</scope>
    <source>
        <strain evidence="1 2">NK6</strain>
    </source>
</reference>
<evidence type="ECO:0000313" key="2">
    <source>
        <dbReference type="Proteomes" id="UP000063308"/>
    </source>
</evidence>
<protein>
    <submittedName>
        <fullName evidence="1">Uncharacterized protein</fullName>
    </submittedName>
</protein>
<sequence>MRDRKLRRYRRFCNIIKHRFGVTFDPMPQADWLSIVDAAIAAGGGAS</sequence>
<dbReference type="AlphaFoldDB" id="A0A0E3VS64"/>
<gene>
    <name evidence="1" type="ORF">NK6_176</name>
</gene>
<dbReference type="Proteomes" id="UP000063308">
    <property type="component" value="Chromosome"/>
</dbReference>
<proteinExistence type="predicted"/>
<accession>A0A0E3VS64</accession>
<dbReference type="EMBL" id="AP014685">
    <property type="protein sequence ID" value="BAR53365.1"/>
    <property type="molecule type" value="Genomic_DNA"/>
</dbReference>
<organism evidence="1 2">
    <name type="scientific">Bradyrhizobium diazoefficiens</name>
    <dbReference type="NCBI Taxonomy" id="1355477"/>
    <lineage>
        <taxon>Bacteria</taxon>
        <taxon>Pseudomonadati</taxon>
        <taxon>Pseudomonadota</taxon>
        <taxon>Alphaproteobacteria</taxon>
        <taxon>Hyphomicrobiales</taxon>
        <taxon>Nitrobacteraceae</taxon>
        <taxon>Bradyrhizobium</taxon>
    </lineage>
</organism>